<feature type="domain" description="STAS" evidence="2">
    <location>
        <begin position="28"/>
        <end position="117"/>
    </location>
</feature>
<organism evidence="3 4">
    <name type="scientific">Streptomyces nojiriensis</name>
    <dbReference type="NCBI Taxonomy" id="66374"/>
    <lineage>
        <taxon>Bacteria</taxon>
        <taxon>Bacillati</taxon>
        <taxon>Actinomycetota</taxon>
        <taxon>Actinomycetes</taxon>
        <taxon>Kitasatosporales</taxon>
        <taxon>Streptomycetaceae</taxon>
        <taxon>Streptomyces</taxon>
    </lineage>
</organism>
<feature type="region of interest" description="Disordered" evidence="1">
    <location>
        <begin position="1"/>
        <end position="23"/>
    </location>
</feature>
<evidence type="ECO:0000313" key="4">
    <source>
        <dbReference type="Proteomes" id="UP000613974"/>
    </source>
</evidence>
<keyword evidence="4" id="KW-1185">Reference proteome</keyword>
<dbReference type="Pfam" id="PF13466">
    <property type="entry name" value="STAS_2"/>
    <property type="match status" value="1"/>
</dbReference>
<evidence type="ECO:0000259" key="2">
    <source>
        <dbReference type="PROSITE" id="PS50801"/>
    </source>
</evidence>
<dbReference type="Proteomes" id="UP000613974">
    <property type="component" value="Unassembled WGS sequence"/>
</dbReference>
<dbReference type="RefSeq" id="WP_189743336.1">
    <property type="nucleotide sequence ID" value="NZ_BMRL01000013.1"/>
</dbReference>
<dbReference type="PROSITE" id="PS50801">
    <property type="entry name" value="STAS"/>
    <property type="match status" value="1"/>
</dbReference>
<dbReference type="EMBL" id="BNEC01000005">
    <property type="protein sequence ID" value="GHI69097.1"/>
    <property type="molecule type" value="Genomic_DNA"/>
</dbReference>
<dbReference type="PANTHER" id="PTHR33495:SF2">
    <property type="entry name" value="ANTI-SIGMA FACTOR ANTAGONIST TM_1081-RELATED"/>
    <property type="match status" value="1"/>
</dbReference>
<name>A0ABQ3SM24_9ACTN</name>
<dbReference type="Gene3D" id="3.30.750.24">
    <property type="entry name" value="STAS domain"/>
    <property type="match status" value="1"/>
</dbReference>
<dbReference type="InterPro" id="IPR036513">
    <property type="entry name" value="STAS_dom_sf"/>
</dbReference>
<sequence>MTAIMSDSGPCPSSAAGLEVGVTSGPEPGTVQVVVSGEIDFDNATFLRRALLAALVSHRATLLVDLERVTFCDCAGLNTLLAARHAALRAGRGLHITAAGRRVERLLTLTDTRSLLT</sequence>
<dbReference type="PANTHER" id="PTHR33495">
    <property type="entry name" value="ANTI-SIGMA FACTOR ANTAGONIST TM_1081-RELATED-RELATED"/>
    <property type="match status" value="1"/>
</dbReference>
<reference evidence="4" key="1">
    <citation type="submission" date="2023-07" db="EMBL/GenBank/DDBJ databases">
        <title>Whole genome shotgun sequence of Streptomyces nojiriensis NBRC 13794.</title>
        <authorList>
            <person name="Komaki H."/>
            <person name="Tamura T."/>
        </authorList>
    </citation>
    <scope>NUCLEOTIDE SEQUENCE [LARGE SCALE GENOMIC DNA]</scope>
    <source>
        <strain evidence="4">NBRC 13794</strain>
    </source>
</reference>
<accession>A0ABQ3SM24</accession>
<gene>
    <name evidence="3" type="ORF">Snoj_30150</name>
</gene>
<protein>
    <recommendedName>
        <fullName evidence="2">STAS domain-containing protein</fullName>
    </recommendedName>
</protein>
<evidence type="ECO:0000313" key="3">
    <source>
        <dbReference type="EMBL" id="GHI69097.1"/>
    </source>
</evidence>
<evidence type="ECO:0000256" key="1">
    <source>
        <dbReference type="SAM" id="MobiDB-lite"/>
    </source>
</evidence>
<dbReference type="CDD" id="cd07043">
    <property type="entry name" value="STAS_anti-anti-sigma_factors"/>
    <property type="match status" value="1"/>
</dbReference>
<proteinExistence type="predicted"/>
<dbReference type="InterPro" id="IPR002645">
    <property type="entry name" value="STAS_dom"/>
</dbReference>
<dbReference type="SUPFAM" id="SSF52091">
    <property type="entry name" value="SpoIIaa-like"/>
    <property type="match status" value="1"/>
</dbReference>
<dbReference type="GeneID" id="95587395"/>
<dbReference type="InterPro" id="IPR058548">
    <property type="entry name" value="MlaB-like_STAS"/>
</dbReference>
<comment type="caution">
    <text evidence="3">The sequence shown here is derived from an EMBL/GenBank/DDBJ whole genome shotgun (WGS) entry which is preliminary data.</text>
</comment>